<dbReference type="GO" id="GO:0045892">
    <property type="term" value="P:negative regulation of DNA-templated transcription"/>
    <property type="evidence" value="ECO:0007669"/>
    <property type="project" value="TreeGrafter"/>
</dbReference>
<dbReference type="EMBL" id="CAEZXM010000065">
    <property type="protein sequence ID" value="CAB4685564.1"/>
    <property type="molecule type" value="Genomic_DNA"/>
</dbReference>
<protein>
    <submittedName>
        <fullName evidence="6">Unannotated protein</fullName>
    </submittedName>
</protein>
<evidence type="ECO:0000256" key="4">
    <source>
        <dbReference type="ARBA" id="ARBA00023163"/>
    </source>
</evidence>
<proteinExistence type="inferred from homology"/>
<dbReference type="InterPro" id="IPR029016">
    <property type="entry name" value="GAF-like_dom_sf"/>
</dbReference>
<dbReference type="PIRSF" id="PIRSF005485">
    <property type="entry name" value="HrcA"/>
    <property type="match status" value="1"/>
</dbReference>
<dbReference type="Gene3D" id="3.30.450.40">
    <property type="match status" value="1"/>
</dbReference>
<dbReference type="HAMAP" id="MF_00081">
    <property type="entry name" value="HrcA"/>
    <property type="match status" value="1"/>
</dbReference>
<dbReference type="InterPro" id="IPR021153">
    <property type="entry name" value="HrcA_C"/>
</dbReference>
<reference evidence="6" key="1">
    <citation type="submission" date="2020-05" db="EMBL/GenBank/DDBJ databases">
        <authorList>
            <person name="Chiriac C."/>
            <person name="Salcher M."/>
            <person name="Ghai R."/>
            <person name="Kavagutti S V."/>
        </authorList>
    </citation>
    <scope>NUCLEOTIDE SEQUENCE</scope>
</reference>
<evidence type="ECO:0000259" key="5">
    <source>
        <dbReference type="Pfam" id="PF01628"/>
    </source>
</evidence>
<organism evidence="6">
    <name type="scientific">freshwater metagenome</name>
    <dbReference type="NCBI Taxonomy" id="449393"/>
    <lineage>
        <taxon>unclassified sequences</taxon>
        <taxon>metagenomes</taxon>
        <taxon>ecological metagenomes</taxon>
    </lineage>
</organism>
<keyword evidence="1" id="KW-0678">Repressor</keyword>
<feature type="domain" description="Heat-inducible transcription repressor HrcA C-terminal" evidence="5">
    <location>
        <begin position="104"/>
        <end position="312"/>
    </location>
</feature>
<dbReference type="Gene3D" id="3.30.390.60">
    <property type="entry name" value="Heat-inducible transcription repressor hrca homolog, domain 3"/>
    <property type="match status" value="1"/>
</dbReference>
<dbReference type="InterPro" id="IPR036388">
    <property type="entry name" value="WH-like_DNA-bd_sf"/>
</dbReference>
<evidence type="ECO:0000256" key="2">
    <source>
        <dbReference type="ARBA" id="ARBA00023015"/>
    </source>
</evidence>
<dbReference type="NCBIfam" id="TIGR00331">
    <property type="entry name" value="hrcA"/>
    <property type="match status" value="1"/>
</dbReference>
<dbReference type="GO" id="GO:0003677">
    <property type="term" value="F:DNA binding"/>
    <property type="evidence" value="ECO:0007669"/>
    <property type="project" value="InterPro"/>
</dbReference>
<gene>
    <name evidence="6" type="ORF">UFOPK2366_00469</name>
</gene>
<dbReference type="InterPro" id="IPR002571">
    <property type="entry name" value="HrcA"/>
</dbReference>
<name>A0A6J6NLE5_9ZZZZ</name>
<keyword evidence="2" id="KW-0805">Transcription regulation</keyword>
<sequence length="331" mass="34705">MLDERKTAILRAVVEEYVTTAQPVGSTHIADAPGVQVSSATVRHDMAVLEQEGFLVQPHTSAGRIPTDKGYRFFVDGLAPNGTLDALAAQQVGNFFDRAHGRLEELLSHTSNLLADLTHYAAVVVGPSAQAAVVRSVQVVGLSSHIAMVVAVLSNGQVENQTIELDSDSTELRLANATAHLRAAMIGNTLGSAVLSLSSGDVDVDNLCNKALTALRNAGDENPVFVGGAASVANSFDAVDVVRSVLTTLEQQYVVVSLVRDVIDRGLSVAIGAEHGLEPLVSCSVVVKSVIVEGERLGTVGVLGPTRMNYPQALATVDVVSDRLGRRLAEG</sequence>
<dbReference type="InterPro" id="IPR036390">
    <property type="entry name" value="WH_DNA-bd_sf"/>
</dbReference>
<dbReference type="PANTHER" id="PTHR34824">
    <property type="entry name" value="HEAT-INDUCIBLE TRANSCRIPTION REPRESSOR HRCA"/>
    <property type="match status" value="1"/>
</dbReference>
<keyword evidence="4" id="KW-0804">Transcription</keyword>
<accession>A0A6J6NLE5</accession>
<dbReference type="AlphaFoldDB" id="A0A6J6NLE5"/>
<evidence type="ECO:0000313" key="6">
    <source>
        <dbReference type="EMBL" id="CAB4685564.1"/>
    </source>
</evidence>
<dbReference type="SUPFAM" id="SSF55781">
    <property type="entry name" value="GAF domain-like"/>
    <property type="match status" value="1"/>
</dbReference>
<dbReference type="InterPro" id="IPR023120">
    <property type="entry name" value="WHTH_transcript_rep_HrcA_IDD"/>
</dbReference>
<dbReference type="SUPFAM" id="SSF46785">
    <property type="entry name" value="Winged helix' DNA-binding domain"/>
    <property type="match status" value="1"/>
</dbReference>
<evidence type="ECO:0000256" key="1">
    <source>
        <dbReference type="ARBA" id="ARBA00022491"/>
    </source>
</evidence>
<evidence type="ECO:0000256" key="3">
    <source>
        <dbReference type="ARBA" id="ARBA00023016"/>
    </source>
</evidence>
<dbReference type="PANTHER" id="PTHR34824:SF1">
    <property type="entry name" value="HEAT-INDUCIBLE TRANSCRIPTION REPRESSOR HRCA"/>
    <property type="match status" value="1"/>
</dbReference>
<dbReference type="Pfam" id="PF01628">
    <property type="entry name" value="HrcA"/>
    <property type="match status" value="1"/>
</dbReference>
<keyword evidence="3" id="KW-0346">Stress response</keyword>
<dbReference type="Gene3D" id="1.10.10.10">
    <property type="entry name" value="Winged helix-like DNA-binding domain superfamily/Winged helix DNA-binding domain"/>
    <property type="match status" value="1"/>
</dbReference>